<dbReference type="Proteomes" id="UP001446337">
    <property type="component" value="Chromosome"/>
</dbReference>
<feature type="signal peptide" evidence="1">
    <location>
        <begin position="1"/>
        <end position="24"/>
    </location>
</feature>
<protein>
    <recommendedName>
        <fullName evidence="4">DUF4034 domain-containing protein</fullName>
    </recommendedName>
</protein>
<evidence type="ECO:0000313" key="2">
    <source>
        <dbReference type="EMBL" id="XAN15099.1"/>
    </source>
</evidence>
<dbReference type="EMBL" id="CP154792">
    <property type="protein sequence ID" value="XAN15099.1"/>
    <property type="molecule type" value="Genomic_DNA"/>
</dbReference>
<keyword evidence="3" id="KW-1185">Reference proteome</keyword>
<dbReference type="RefSeq" id="WP_277756693.1">
    <property type="nucleotide sequence ID" value="NZ_CP036344.1"/>
</dbReference>
<reference evidence="2 3" key="1">
    <citation type="submission" date="2024-05" db="EMBL/GenBank/DDBJ databases">
        <title>Achromobacter denitrificans. BP1, complete genome.</title>
        <authorList>
            <person name="Zhang B."/>
        </authorList>
    </citation>
    <scope>NUCLEOTIDE SEQUENCE [LARGE SCALE GENOMIC DNA]</scope>
    <source>
        <strain evidence="2 3">BP1</strain>
    </source>
</reference>
<sequence>MMGWGNMWRGIAGLALAWPLWAQAGAPAVTPRQQQLLAAERNSSPVYKAWRERYAVLISIEPELQRAVLFSRCAKPGGSRLLDPAYRAYAEAVGGTYYRYLQRSGPASAMANTAKLWAIDQLTEAEYQRSLRWLTSGDTLPLRSARDVGTILSQYLRNSVDVSSGELNLAALLAMKATLAQAGQLEPVAKAFAQVDPSKAALFASLATDIPLKDEQSQQWYEVAAWLNKAAKPVQTAYWAAVPQALIGAMAEDAFDERLNQGTQALQAYERKGPVADAEAHALDDEQRLGRAIAHYFGDPASDEIAQVPVDAHNWMWKQAQAYIAKHRAAMCSPR</sequence>
<evidence type="ECO:0000313" key="3">
    <source>
        <dbReference type="Proteomes" id="UP001446337"/>
    </source>
</evidence>
<feature type="chain" id="PRO_5046843031" description="DUF4034 domain-containing protein" evidence="1">
    <location>
        <begin position="25"/>
        <end position="335"/>
    </location>
</feature>
<evidence type="ECO:0008006" key="4">
    <source>
        <dbReference type="Google" id="ProtNLM"/>
    </source>
</evidence>
<organism evidence="2 3">
    <name type="scientific">Achromobacter denitrificans</name>
    <name type="common">Alcaligenes denitrificans</name>
    <dbReference type="NCBI Taxonomy" id="32002"/>
    <lineage>
        <taxon>Bacteria</taxon>
        <taxon>Pseudomonadati</taxon>
        <taxon>Pseudomonadota</taxon>
        <taxon>Betaproteobacteria</taxon>
        <taxon>Burkholderiales</taxon>
        <taxon>Alcaligenaceae</taxon>
        <taxon>Achromobacter</taxon>
    </lineage>
</organism>
<evidence type="ECO:0000256" key="1">
    <source>
        <dbReference type="SAM" id="SignalP"/>
    </source>
</evidence>
<accession>A0ABZ3G205</accession>
<name>A0ABZ3G205_ACHDE</name>
<keyword evidence="1" id="KW-0732">Signal</keyword>
<proteinExistence type="predicted"/>
<gene>
    <name evidence="2" type="ORF">AAIK43_27505</name>
</gene>